<dbReference type="EMBL" id="JBHSDR010000006">
    <property type="protein sequence ID" value="MFC4295678.1"/>
    <property type="molecule type" value="Genomic_DNA"/>
</dbReference>
<feature type="chain" id="PRO_5046831324" evidence="1">
    <location>
        <begin position="22"/>
        <end position="211"/>
    </location>
</feature>
<dbReference type="RefSeq" id="WP_379539145.1">
    <property type="nucleotide sequence ID" value="NZ_JBHSDR010000006.1"/>
</dbReference>
<keyword evidence="3" id="KW-1185">Reference proteome</keyword>
<evidence type="ECO:0000313" key="2">
    <source>
        <dbReference type="EMBL" id="MFC4295678.1"/>
    </source>
</evidence>
<name>A0ABV8RQM5_9SPHN</name>
<gene>
    <name evidence="2" type="ORF">ACFO0A_11495</name>
</gene>
<reference evidence="3" key="1">
    <citation type="journal article" date="2019" name="Int. J. Syst. Evol. Microbiol.">
        <title>The Global Catalogue of Microorganisms (GCM) 10K type strain sequencing project: providing services to taxonomists for standard genome sequencing and annotation.</title>
        <authorList>
            <consortium name="The Broad Institute Genomics Platform"/>
            <consortium name="The Broad Institute Genome Sequencing Center for Infectious Disease"/>
            <person name="Wu L."/>
            <person name="Ma J."/>
        </authorList>
    </citation>
    <scope>NUCLEOTIDE SEQUENCE [LARGE SCALE GENOMIC DNA]</scope>
    <source>
        <strain evidence="3">CGMCC 1.12989</strain>
    </source>
</reference>
<evidence type="ECO:0000313" key="3">
    <source>
        <dbReference type="Proteomes" id="UP001595828"/>
    </source>
</evidence>
<sequence>MPSLTVFLMPLAAAAAAPAPAVPWWAGEATAIEQVWPARATSEDAPDGAEWEWSLTQPVPGLFAVDPAGSDVWRSIVDGFSAPAQNQVRIEQRLVIRVAPVAPTRMRRLPDPPAFSIDDQYRERKVGRCVAVAGIAGVQIASDDRLLLFMRDQRLISAQLEKACSARDFYSGFYMERSEDGNLCVDRDMLQSRAGASCSLSRLRQLVAKDE</sequence>
<keyword evidence="1" id="KW-0732">Signal</keyword>
<dbReference type="Proteomes" id="UP001595828">
    <property type="component" value="Unassembled WGS sequence"/>
</dbReference>
<accession>A0ABV8RQM5</accession>
<comment type="caution">
    <text evidence="2">The sequence shown here is derived from an EMBL/GenBank/DDBJ whole genome shotgun (WGS) entry which is preliminary data.</text>
</comment>
<proteinExistence type="predicted"/>
<protein>
    <submittedName>
        <fullName evidence="2">Uncharacterized protein</fullName>
    </submittedName>
</protein>
<feature type="signal peptide" evidence="1">
    <location>
        <begin position="1"/>
        <end position="21"/>
    </location>
</feature>
<organism evidence="2 3">
    <name type="scientific">Novosphingobium tardum</name>
    <dbReference type="NCBI Taxonomy" id="1538021"/>
    <lineage>
        <taxon>Bacteria</taxon>
        <taxon>Pseudomonadati</taxon>
        <taxon>Pseudomonadota</taxon>
        <taxon>Alphaproteobacteria</taxon>
        <taxon>Sphingomonadales</taxon>
        <taxon>Sphingomonadaceae</taxon>
        <taxon>Novosphingobium</taxon>
    </lineage>
</organism>
<evidence type="ECO:0000256" key="1">
    <source>
        <dbReference type="SAM" id="SignalP"/>
    </source>
</evidence>